<reference evidence="19 20" key="1">
    <citation type="submission" date="2016-11" db="EMBL/GenBank/DDBJ databases">
        <title>The macronuclear genome of Stentor coeruleus: a giant cell with tiny introns.</title>
        <authorList>
            <person name="Slabodnick M."/>
            <person name="Ruby J.G."/>
            <person name="Reiff S.B."/>
            <person name="Swart E.C."/>
            <person name="Gosai S."/>
            <person name="Prabakaran S."/>
            <person name="Witkowska E."/>
            <person name="Larue G.E."/>
            <person name="Fisher S."/>
            <person name="Freeman R.M."/>
            <person name="Gunawardena J."/>
            <person name="Chu W."/>
            <person name="Stover N.A."/>
            <person name="Gregory B.D."/>
            <person name="Nowacki M."/>
            <person name="Derisi J."/>
            <person name="Roy S.W."/>
            <person name="Marshall W.F."/>
            <person name="Sood P."/>
        </authorList>
    </citation>
    <scope>NUCLEOTIDE SEQUENCE [LARGE SCALE GENOMIC DNA]</scope>
    <source>
        <strain evidence="19">WM001</strain>
    </source>
</reference>
<dbReference type="InterPro" id="IPR011009">
    <property type="entry name" value="Kinase-like_dom_sf"/>
</dbReference>
<evidence type="ECO:0000256" key="1">
    <source>
        <dbReference type="ARBA" id="ARBA00001946"/>
    </source>
</evidence>
<comment type="cofactor">
    <cofactor evidence="1">
        <name>Mg(2+)</name>
        <dbReference type="ChEBI" id="CHEBI:18420"/>
    </cofactor>
</comment>
<evidence type="ECO:0000256" key="9">
    <source>
        <dbReference type="ARBA" id="ARBA00022777"/>
    </source>
</evidence>
<dbReference type="FunFam" id="1.10.238.10:FF:000001">
    <property type="entry name" value="Calmodulin 1"/>
    <property type="match status" value="1"/>
</dbReference>
<comment type="catalytic activity">
    <reaction evidence="13">
        <text>L-threonyl-[protein] + ATP = O-phospho-L-threonyl-[protein] + ADP + H(+)</text>
        <dbReference type="Rhea" id="RHEA:46608"/>
        <dbReference type="Rhea" id="RHEA-COMP:11060"/>
        <dbReference type="Rhea" id="RHEA-COMP:11605"/>
        <dbReference type="ChEBI" id="CHEBI:15378"/>
        <dbReference type="ChEBI" id="CHEBI:30013"/>
        <dbReference type="ChEBI" id="CHEBI:30616"/>
        <dbReference type="ChEBI" id="CHEBI:61977"/>
        <dbReference type="ChEBI" id="CHEBI:456216"/>
        <dbReference type="EC" id="2.7.11.1"/>
    </reaction>
</comment>
<evidence type="ECO:0000256" key="12">
    <source>
        <dbReference type="ARBA" id="ARBA00024334"/>
    </source>
</evidence>
<keyword evidence="10" id="KW-0106">Calcium</keyword>
<dbReference type="PANTHER" id="PTHR24349">
    <property type="entry name" value="SERINE/THREONINE-PROTEIN KINASE"/>
    <property type="match status" value="1"/>
</dbReference>
<dbReference type="Gene3D" id="3.30.200.20">
    <property type="entry name" value="Phosphorylase Kinase, domain 1"/>
    <property type="match status" value="1"/>
</dbReference>
<comment type="similarity">
    <text evidence="12">Belongs to the protein kinase superfamily. Ser/Thr protein kinase family. CDPK subfamily.</text>
</comment>
<feature type="domain" description="EF-hand" evidence="18">
    <location>
        <begin position="346"/>
        <end position="381"/>
    </location>
</feature>
<evidence type="ECO:0000259" key="17">
    <source>
        <dbReference type="PROSITE" id="PS50011"/>
    </source>
</evidence>
<dbReference type="PROSITE" id="PS00107">
    <property type="entry name" value="PROTEIN_KINASE_ATP"/>
    <property type="match status" value="1"/>
</dbReference>
<evidence type="ECO:0000256" key="8">
    <source>
        <dbReference type="ARBA" id="ARBA00022741"/>
    </source>
</evidence>
<dbReference type="SUPFAM" id="SSF56112">
    <property type="entry name" value="Protein kinase-like (PK-like)"/>
    <property type="match status" value="1"/>
</dbReference>
<evidence type="ECO:0000256" key="7">
    <source>
        <dbReference type="ARBA" id="ARBA00022737"/>
    </source>
</evidence>
<accession>A0A1R2CRY6</accession>
<dbReference type="FunFam" id="3.30.200.20:FF:000315">
    <property type="entry name" value="Calcium-dependent protein kinase 3"/>
    <property type="match status" value="1"/>
</dbReference>
<comment type="subunit">
    <text evidence="2">Monomer.</text>
</comment>
<dbReference type="InterPro" id="IPR002048">
    <property type="entry name" value="EF_hand_dom"/>
</dbReference>
<gene>
    <name evidence="19" type="ORF">SteCoe_5562</name>
</gene>
<dbReference type="FunFam" id="1.10.510.10:FF:000571">
    <property type="entry name" value="Maternal embryonic leucine zipper kinase"/>
    <property type="match status" value="1"/>
</dbReference>
<dbReference type="InterPro" id="IPR018247">
    <property type="entry name" value="EF_Hand_1_Ca_BS"/>
</dbReference>
<dbReference type="PROSITE" id="PS00108">
    <property type="entry name" value="PROTEIN_KINASE_ST"/>
    <property type="match status" value="1"/>
</dbReference>
<dbReference type="Pfam" id="PF00069">
    <property type="entry name" value="Pkinase"/>
    <property type="match status" value="1"/>
</dbReference>
<dbReference type="GO" id="GO:0005509">
    <property type="term" value="F:calcium ion binding"/>
    <property type="evidence" value="ECO:0007669"/>
    <property type="project" value="InterPro"/>
</dbReference>
<dbReference type="AlphaFoldDB" id="A0A1R2CRY6"/>
<keyword evidence="11 15" id="KW-0067">ATP-binding</keyword>
<keyword evidence="8 15" id="KW-0547">Nucleotide-binding</keyword>
<protein>
    <recommendedName>
        <fullName evidence="3">non-specific serine/threonine protein kinase</fullName>
        <ecNumber evidence="3">2.7.11.1</ecNumber>
    </recommendedName>
</protein>
<dbReference type="InterPro" id="IPR017441">
    <property type="entry name" value="Protein_kinase_ATP_BS"/>
</dbReference>
<dbReference type="Proteomes" id="UP000187209">
    <property type="component" value="Unassembled WGS sequence"/>
</dbReference>
<feature type="coiled-coil region" evidence="16">
    <location>
        <begin position="73"/>
        <end position="100"/>
    </location>
</feature>
<evidence type="ECO:0000256" key="13">
    <source>
        <dbReference type="ARBA" id="ARBA00047899"/>
    </source>
</evidence>
<keyword evidence="7" id="KW-0677">Repeat</keyword>
<keyword evidence="9" id="KW-0418">Kinase</keyword>
<dbReference type="SMART" id="SM00220">
    <property type="entry name" value="S_TKc"/>
    <property type="match status" value="1"/>
</dbReference>
<keyword evidence="6" id="KW-0479">Metal-binding</keyword>
<dbReference type="SUPFAM" id="SSF47473">
    <property type="entry name" value="EF-hand"/>
    <property type="match status" value="1"/>
</dbReference>
<proteinExistence type="inferred from homology"/>
<comment type="catalytic activity">
    <reaction evidence="14">
        <text>L-seryl-[protein] + ATP = O-phospho-L-seryl-[protein] + ADP + H(+)</text>
        <dbReference type="Rhea" id="RHEA:17989"/>
        <dbReference type="Rhea" id="RHEA-COMP:9863"/>
        <dbReference type="Rhea" id="RHEA-COMP:11604"/>
        <dbReference type="ChEBI" id="CHEBI:15378"/>
        <dbReference type="ChEBI" id="CHEBI:29999"/>
        <dbReference type="ChEBI" id="CHEBI:30616"/>
        <dbReference type="ChEBI" id="CHEBI:83421"/>
        <dbReference type="ChEBI" id="CHEBI:456216"/>
        <dbReference type="EC" id="2.7.11.1"/>
    </reaction>
</comment>
<dbReference type="PROSITE" id="PS50222">
    <property type="entry name" value="EF_HAND_2"/>
    <property type="match status" value="3"/>
</dbReference>
<evidence type="ECO:0000256" key="11">
    <source>
        <dbReference type="ARBA" id="ARBA00022840"/>
    </source>
</evidence>
<feature type="domain" description="EF-hand" evidence="18">
    <location>
        <begin position="382"/>
        <end position="417"/>
    </location>
</feature>
<evidence type="ECO:0000256" key="2">
    <source>
        <dbReference type="ARBA" id="ARBA00011245"/>
    </source>
</evidence>
<sequence length="509" mass="58333">MGCVVSKKAVNANVPEIKVHHIQISPPPPETSVNIYIITDNIHKYYEFKQNLGSGHFGVVKLGISKLGNKQKVAIKSVLKERVKEELQNLQRELTILKTVDHPNIIKLYEVFEDDKYIHIVMECCSGGELYDRLEKKGKYSEKEAAFLMYKLFYSINHLHVSNIAHRDLKPENCLFDTKRDDSEVKLVDFGLASKFTKDKGMSTVVGTPYYVAPEIINGNYGPECDIWSLGVILHTLLVGYPPFRGENKAEIFKKVLKAKYSLKEKEFETVSKEAKELIRKLLNPDSKKRITAFEAMEDIWFRNNISSIIDRPLDITVVARLYNFKAESKIKGEIMKMIVQMLSDNEIFHLKDVFRKMDQSHSGFISDKDLEFAFVQAGLDATETRIQDVIREADFDRNGLLSYTEFLAATLEIGTIMKQENVWAAFKRFDIDNQGFISKAQLKKALEKTGIEITDTDVDTMMRELTLKNPSQIDFKEFCGILDRITHVATQTHEIPEPLDTEEKKKGK</sequence>
<dbReference type="InterPro" id="IPR050205">
    <property type="entry name" value="CDPK_Ser/Thr_kinases"/>
</dbReference>
<evidence type="ECO:0000256" key="16">
    <source>
        <dbReference type="SAM" id="Coils"/>
    </source>
</evidence>
<evidence type="ECO:0000256" key="4">
    <source>
        <dbReference type="ARBA" id="ARBA00022527"/>
    </source>
</evidence>
<dbReference type="GO" id="GO:0004674">
    <property type="term" value="F:protein serine/threonine kinase activity"/>
    <property type="evidence" value="ECO:0007669"/>
    <property type="project" value="UniProtKB-KW"/>
</dbReference>
<dbReference type="InterPro" id="IPR011992">
    <property type="entry name" value="EF-hand-dom_pair"/>
</dbReference>
<evidence type="ECO:0000256" key="15">
    <source>
        <dbReference type="PROSITE-ProRule" id="PRU10141"/>
    </source>
</evidence>
<evidence type="ECO:0000256" key="3">
    <source>
        <dbReference type="ARBA" id="ARBA00012513"/>
    </source>
</evidence>
<organism evidence="19 20">
    <name type="scientific">Stentor coeruleus</name>
    <dbReference type="NCBI Taxonomy" id="5963"/>
    <lineage>
        <taxon>Eukaryota</taxon>
        <taxon>Sar</taxon>
        <taxon>Alveolata</taxon>
        <taxon>Ciliophora</taxon>
        <taxon>Postciliodesmatophora</taxon>
        <taxon>Heterotrichea</taxon>
        <taxon>Heterotrichida</taxon>
        <taxon>Stentoridae</taxon>
        <taxon>Stentor</taxon>
    </lineage>
</organism>
<dbReference type="CDD" id="cd05117">
    <property type="entry name" value="STKc_CAMK"/>
    <property type="match status" value="1"/>
</dbReference>
<dbReference type="OrthoDB" id="40902at2759"/>
<dbReference type="EMBL" id="MPUH01000074">
    <property type="protein sequence ID" value="OMJ91782.1"/>
    <property type="molecule type" value="Genomic_DNA"/>
</dbReference>
<comment type="caution">
    <text evidence="19">The sequence shown here is derived from an EMBL/GenBank/DDBJ whole genome shotgun (WGS) entry which is preliminary data.</text>
</comment>
<keyword evidence="20" id="KW-1185">Reference proteome</keyword>
<name>A0A1R2CRY6_9CILI</name>
<dbReference type="PROSITE" id="PS50011">
    <property type="entry name" value="PROTEIN_KINASE_DOM"/>
    <property type="match status" value="1"/>
</dbReference>
<evidence type="ECO:0000259" key="18">
    <source>
        <dbReference type="PROSITE" id="PS50222"/>
    </source>
</evidence>
<feature type="domain" description="Protein kinase" evidence="17">
    <location>
        <begin position="46"/>
        <end position="302"/>
    </location>
</feature>
<evidence type="ECO:0000256" key="14">
    <source>
        <dbReference type="ARBA" id="ARBA00048679"/>
    </source>
</evidence>
<dbReference type="Pfam" id="PF13499">
    <property type="entry name" value="EF-hand_7"/>
    <property type="match status" value="2"/>
</dbReference>
<feature type="domain" description="EF-hand" evidence="18">
    <location>
        <begin position="418"/>
        <end position="453"/>
    </location>
</feature>
<feature type="binding site" evidence="15">
    <location>
        <position position="80"/>
    </location>
    <ligand>
        <name>ATP</name>
        <dbReference type="ChEBI" id="CHEBI:30616"/>
    </ligand>
</feature>
<dbReference type="SMART" id="SM00054">
    <property type="entry name" value="EFh"/>
    <property type="match status" value="3"/>
</dbReference>
<dbReference type="PROSITE" id="PS00018">
    <property type="entry name" value="EF_HAND_1"/>
    <property type="match status" value="2"/>
</dbReference>
<dbReference type="InterPro" id="IPR000719">
    <property type="entry name" value="Prot_kinase_dom"/>
</dbReference>
<dbReference type="EC" id="2.7.11.1" evidence="3"/>
<evidence type="ECO:0000256" key="6">
    <source>
        <dbReference type="ARBA" id="ARBA00022723"/>
    </source>
</evidence>
<dbReference type="GO" id="GO:0005524">
    <property type="term" value="F:ATP binding"/>
    <property type="evidence" value="ECO:0007669"/>
    <property type="project" value="UniProtKB-UniRule"/>
</dbReference>
<keyword evidence="5" id="KW-0808">Transferase</keyword>
<evidence type="ECO:0000256" key="5">
    <source>
        <dbReference type="ARBA" id="ARBA00022679"/>
    </source>
</evidence>
<evidence type="ECO:0000313" key="19">
    <source>
        <dbReference type="EMBL" id="OMJ91782.1"/>
    </source>
</evidence>
<dbReference type="Gene3D" id="1.10.238.10">
    <property type="entry name" value="EF-hand"/>
    <property type="match status" value="1"/>
</dbReference>
<evidence type="ECO:0000256" key="10">
    <source>
        <dbReference type="ARBA" id="ARBA00022837"/>
    </source>
</evidence>
<evidence type="ECO:0000313" key="20">
    <source>
        <dbReference type="Proteomes" id="UP000187209"/>
    </source>
</evidence>
<keyword evidence="16" id="KW-0175">Coiled coil</keyword>
<dbReference type="Gene3D" id="1.10.510.10">
    <property type="entry name" value="Transferase(Phosphotransferase) domain 1"/>
    <property type="match status" value="1"/>
</dbReference>
<keyword evidence="4" id="KW-0723">Serine/threonine-protein kinase</keyword>
<dbReference type="InterPro" id="IPR008271">
    <property type="entry name" value="Ser/Thr_kinase_AS"/>
</dbReference>